<dbReference type="CDD" id="cd18186">
    <property type="entry name" value="BTB_POZ_ZBTB_KLHL-like"/>
    <property type="match status" value="1"/>
</dbReference>
<keyword evidence="4" id="KW-1185">Reference proteome</keyword>
<name>A0A9N9AEY5_9GLOM</name>
<dbReference type="Gene3D" id="3.30.710.10">
    <property type="entry name" value="Potassium Channel Kv1.1, Chain A"/>
    <property type="match status" value="1"/>
</dbReference>
<dbReference type="InterPro" id="IPR051481">
    <property type="entry name" value="BTB-POZ/Galectin-3-binding"/>
</dbReference>
<dbReference type="Gene3D" id="2.60.120.920">
    <property type="match status" value="1"/>
</dbReference>
<sequence length="469" mass="52175">MPRGISVSADLRQLLYNAKYSDISVVCSDGELPAIRSILAARSEVLDNQLYSSSTTTSTISFPDIKISAMKAILEFLYTGAIGDNVLTIDNAIETYHAADCFQLTPLKDDIVLYVRETLKDSHIDLAAKLLSEAAEKMQSRIDNPLFKLLSKRVAATPLHSIRYDRLNSEALQVLLSQTLNKKDEFFATPEYGVVRYVVLWSANTVSPKALKFYDTHLPTTESIERSIPKEALSEAALSDPGYTDSKDQMTKLITPIAKNIDLSLLHPDVIANIIEPLDIFPARKLLEAYRFHSTNKIFSNDRRGLPPFRWDRSFCGNGLVLSDQGTVVSAPPTVTLHQSVRAVNCFSSPRVYEWDVVIEETCGWAWVGIVDSNEEQIDYQIFLGGQNGAWILGSNGSSYHEKLTKQHVVPSFESNGTTVTVHLDLRRKTMAFSIDGTKHPEAFTNLPDKVHPAVSLVGSGRFKILPHM</sequence>
<dbReference type="InterPro" id="IPR011333">
    <property type="entry name" value="SKP1/BTB/POZ_sf"/>
</dbReference>
<dbReference type="InterPro" id="IPR000210">
    <property type="entry name" value="BTB/POZ_dom"/>
</dbReference>
<dbReference type="InterPro" id="IPR013320">
    <property type="entry name" value="ConA-like_dom_sf"/>
</dbReference>
<comment type="caution">
    <text evidence="3">The sequence shown here is derived from an EMBL/GenBank/DDBJ whole genome shotgun (WGS) entry which is preliminary data.</text>
</comment>
<accession>A0A9N9AEY5</accession>
<evidence type="ECO:0000259" key="2">
    <source>
        <dbReference type="PROSITE" id="PS50188"/>
    </source>
</evidence>
<dbReference type="InterPro" id="IPR001870">
    <property type="entry name" value="B30.2/SPRY"/>
</dbReference>
<dbReference type="OrthoDB" id="6359816at2759"/>
<evidence type="ECO:0000313" key="4">
    <source>
        <dbReference type="Proteomes" id="UP000789739"/>
    </source>
</evidence>
<gene>
    <name evidence="3" type="ORF">PBRASI_LOCUS3925</name>
</gene>
<feature type="domain" description="BTB" evidence="1">
    <location>
        <begin position="21"/>
        <end position="82"/>
    </location>
</feature>
<dbReference type="InterPro" id="IPR043136">
    <property type="entry name" value="B30.2/SPRY_sf"/>
</dbReference>
<dbReference type="SUPFAM" id="SSF54695">
    <property type="entry name" value="POZ domain"/>
    <property type="match status" value="1"/>
</dbReference>
<dbReference type="PANTHER" id="PTHR24410:SF23">
    <property type="entry name" value="BTB DOMAIN-CONTAINING PROTEIN-RELATED"/>
    <property type="match status" value="1"/>
</dbReference>
<evidence type="ECO:0000259" key="1">
    <source>
        <dbReference type="PROSITE" id="PS50097"/>
    </source>
</evidence>
<dbReference type="SUPFAM" id="SSF49899">
    <property type="entry name" value="Concanavalin A-like lectins/glucanases"/>
    <property type="match status" value="1"/>
</dbReference>
<dbReference type="SMART" id="SM00225">
    <property type="entry name" value="BTB"/>
    <property type="match status" value="1"/>
</dbReference>
<dbReference type="Proteomes" id="UP000789739">
    <property type="component" value="Unassembled WGS sequence"/>
</dbReference>
<dbReference type="Pfam" id="PF00651">
    <property type="entry name" value="BTB"/>
    <property type="match status" value="1"/>
</dbReference>
<dbReference type="AlphaFoldDB" id="A0A9N9AEY5"/>
<protein>
    <submittedName>
        <fullName evidence="3">6175_t:CDS:1</fullName>
    </submittedName>
</protein>
<feature type="domain" description="B30.2/SPRY" evidence="2">
    <location>
        <begin position="288"/>
        <end position="469"/>
    </location>
</feature>
<proteinExistence type="predicted"/>
<organism evidence="3 4">
    <name type="scientific">Paraglomus brasilianum</name>
    <dbReference type="NCBI Taxonomy" id="144538"/>
    <lineage>
        <taxon>Eukaryota</taxon>
        <taxon>Fungi</taxon>
        <taxon>Fungi incertae sedis</taxon>
        <taxon>Mucoromycota</taxon>
        <taxon>Glomeromycotina</taxon>
        <taxon>Glomeromycetes</taxon>
        <taxon>Paraglomerales</taxon>
        <taxon>Paraglomeraceae</taxon>
        <taxon>Paraglomus</taxon>
    </lineage>
</organism>
<dbReference type="PANTHER" id="PTHR24410">
    <property type="entry name" value="HL07962P-RELATED"/>
    <property type="match status" value="1"/>
</dbReference>
<dbReference type="EMBL" id="CAJVPI010000376">
    <property type="protein sequence ID" value="CAG8527149.1"/>
    <property type="molecule type" value="Genomic_DNA"/>
</dbReference>
<dbReference type="CDD" id="cd11709">
    <property type="entry name" value="SPRY"/>
    <property type="match status" value="1"/>
</dbReference>
<dbReference type="InterPro" id="IPR003877">
    <property type="entry name" value="SPRY_dom"/>
</dbReference>
<reference evidence="3" key="1">
    <citation type="submission" date="2021-06" db="EMBL/GenBank/DDBJ databases">
        <authorList>
            <person name="Kallberg Y."/>
            <person name="Tangrot J."/>
            <person name="Rosling A."/>
        </authorList>
    </citation>
    <scope>NUCLEOTIDE SEQUENCE</scope>
    <source>
        <strain evidence="3">BR232B</strain>
    </source>
</reference>
<dbReference type="PROSITE" id="PS50097">
    <property type="entry name" value="BTB"/>
    <property type="match status" value="1"/>
</dbReference>
<evidence type="ECO:0000313" key="3">
    <source>
        <dbReference type="EMBL" id="CAG8527149.1"/>
    </source>
</evidence>
<dbReference type="PROSITE" id="PS50188">
    <property type="entry name" value="B302_SPRY"/>
    <property type="match status" value="1"/>
</dbReference>
<dbReference type="Pfam" id="PF00622">
    <property type="entry name" value="SPRY"/>
    <property type="match status" value="1"/>
</dbReference>